<dbReference type="PANTHER" id="PTHR31286">
    <property type="entry name" value="GLYCINE-RICH CELL WALL STRUCTURAL PROTEIN 1.8-LIKE"/>
    <property type="match status" value="1"/>
</dbReference>
<accession>A0A8K0H5E0</accession>
<proteinExistence type="predicted"/>
<feature type="domain" description="DUF4283" evidence="2">
    <location>
        <begin position="34"/>
        <end position="111"/>
    </location>
</feature>
<evidence type="ECO:0000313" key="4">
    <source>
        <dbReference type="Proteomes" id="UP000796880"/>
    </source>
</evidence>
<feature type="region of interest" description="Disordered" evidence="1">
    <location>
        <begin position="315"/>
        <end position="359"/>
    </location>
</feature>
<dbReference type="Proteomes" id="UP000796880">
    <property type="component" value="Unassembled WGS sequence"/>
</dbReference>
<gene>
    <name evidence="3" type="ORF">FNV43_RR11121</name>
</gene>
<dbReference type="EMBL" id="VOIH02000005">
    <property type="protein sequence ID" value="KAF3445944.1"/>
    <property type="molecule type" value="Genomic_DNA"/>
</dbReference>
<reference evidence="3" key="1">
    <citation type="submission" date="2020-03" db="EMBL/GenBank/DDBJ databases">
        <title>A high-quality chromosome-level genome assembly of a woody plant with both climbing and erect habits, Rhamnella rubrinervis.</title>
        <authorList>
            <person name="Lu Z."/>
            <person name="Yang Y."/>
            <person name="Zhu X."/>
            <person name="Sun Y."/>
        </authorList>
    </citation>
    <scope>NUCLEOTIDE SEQUENCE</scope>
    <source>
        <strain evidence="3">BYM</strain>
        <tissue evidence="3">Leaf</tissue>
    </source>
</reference>
<dbReference type="OrthoDB" id="1750606at2759"/>
<dbReference type="Pfam" id="PF14111">
    <property type="entry name" value="DUF4283"/>
    <property type="match status" value="1"/>
</dbReference>
<keyword evidence="4" id="KW-1185">Reference proteome</keyword>
<evidence type="ECO:0000313" key="3">
    <source>
        <dbReference type="EMBL" id="KAF3445944.1"/>
    </source>
</evidence>
<protein>
    <recommendedName>
        <fullName evidence="2">DUF4283 domain-containing protein</fullName>
    </recommendedName>
</protein>
<sequence length="359" mass="40601">MDLIQVKAMNLQEALSFLSLQPREEDEQGVTEKVLVGKMLATRRFRRLLLVDIISKVWKLNQKIQVENVGDNVFKFLFTDKADKEFIYQQQPWSFNGSLLILKEWPEQLALQELSFDNATFWIQVHSLPPAFLHKEAARQIGNLVGIMEEVSINSKTPALITTGVELHAKLYGPWLKAKNGGTSLFVNPQKQPEERSRERLPSRNGFDLQRAIIDNLRRRNMTLPEMASWASGILQTIASVREEIREETFVLDPNLVELTEASNTIWSGSQVENGDLLFLGETQGEVVGYLNEVQNVGLSSLRISEIVEEVHDKSSFGNQKGKGEHFTKGSSSEIPQDKSPIVFHSGRVKDNGDQSSRK</sequence>
<comment type="caution">
    <text evidence="3">The sequence shown here is derived from an EMBL/GenBank/DDBJ whole genome shotgun (WGS) entry which is preliminary data.</text>
</comment>
<evidence type="ECO:0000259" key="2">
    <source>
        <dbReference type="Pfam" id="PF14111"/>
    </source>
</evidence>
<dbReference type="AlphaFoldDB" id="A0A8K0H5E0"/>
<evidence type="ECO:0000256" key="1">
    <source>
        <dbReference type="SAM" id="MobiDB-lite"/>
    </source>
</evidence>
<dbReference type="InterPro" id="IPR040256">
    <property type="entry name" value="At4g02000-like"/>
</dbReference>
<name>A0A8K0H5E0_9ROSA</name>
<feature type="compositionally biased region" description="Basic and acidic residues" evidence="1">
    <location>
        <begin position="348"/>
        <end position="359"/>
    </location>
</feature>
<organism evidence="3 4">
    <name type="scientific">Rhamnella rubrinervis</name>
    <dbReference type="NCBI Taxonomy" id="2594499"/>
    <lineage>
        <taxon>Eukaryota</taxon>
        <taxon>Viridiplantae</taxon>
        <taxon>Streptophyta</taxon>
        <taxon>Embryophyta</taxon>
        <taxon>Tracheophyta</taxon>
        <taxon>Spermatophyta</taxon>
        <taxon>Magnoliopsida</taxon>
        <taxon>eudicotyledons</taxon>
        <taxon>Gunneridae</taxon>
        <taxon>Pentapetalae</taxon>
        <taxon>rosids</taxon>
        <taxon>fabids</taxon>
        <taxon>Rosales</taxon>
        <taxon>Rhamnaceae</taxon>
        <taxon>rhamnoid group</taxon>
        <taxon>Rhamneae</taxon>
        <taxon>Rhamnella</taxon>
    </lineage>
</organism>
<dbReference type="PANTHER" id="PTHR31286:SF167">
    <property type="entry name" value="OS09G0268800 PROTEIN"/>
    <property type="match status" value="1"/>
</dbReference>
<dbReference type="InterPro" id="IPR025558">
    <property type="entry name" value="DUF4283"/>
</dbReference>